<dbReference type="EMBL" id="JAPWGL010000002">
    <property type="protein sequence ID" value="MCZ4223196.1"/>
    <property type="molecule type" value="Genomic_DNA"/>
</dbReference>
<dbReference type="Gene3D" id="2.60.40.1740">
    <property type="entry name" value="hypothetical protein (bacova_03559)"/>
    <property type="match status" value="1"/>
</dbReference>
<reference evidence="3" key="1">
    <citation type="submission" date="2022-12" db="EMBL/GenBank/DDBJ databases">
        <title>Genome sequence of SJ11.</title>
        <authorList>
            <person name="Woo H."/>
        </authorList>
    </citation>
    <scope>NUCLEOTIDE SEQUENCE</scope>
    <source>
        <strain evidence="3">SJ11</strain>
    </source>
</reference>
<protein>
    <submittedName>
        <fullName evidence="3">DUF1735 domain-containing protein</fullName>
    </submittedName>
</protein>
<name>A0ABT4KW94_9SPHI</name>
<gene>
    <name evidence="3" type="ORF">O0931_07780</name>
</gene>
<dbReference type="PROSITE" id="PS51257">
    <property type="entry name" value="PROKAR_LIPOPROTEIN"/>
    <property type="match status" value="1"/>
</dbReference>
<sequence>MKKYYSIYLMVMAFGMCVISSCTKEEGVFSEDGSSGIIELADLPSRTSSTVYSIVTKSFDAATEIDFPVTINYTGTAGAPSDITLNVAINDAAVTTYNSASSTSYIILPTTLYTVSSNTVTIPAGSKKGTFLIKLKTASFDFSKSYALGISITSASAGTVSGNYSTGIFRVVAKNAYEANYAVTGWLFHPTAGRAINATYAVSTLGISKCSVPFGDLGGSNYYFSFDVSGSTLTNYAPIGSTPTGLGSGFMTADQPGASATWVNSSGAADKPGTSPWLHSTYNNSYDATNKTFYMHAGYVASGGTGQASWTRQVYEKWVRK</sequence>
<comment type="caution">
    <text evidence="3">The sequence shown here is derived from an EMBL/GenBank/DDBJ whole genome shotgun (WGS) entry which is preliminary data.</text>
</comment>
<evidence type="ECO:0000313" key="3">
    <source>
        <dbReference type="EMBL" id="MCZ4223196.1"/>
    </source>
</evidence>
<keyword evidence="1" id="KW-0732">Signal</keyword>
<accession>A0ABT4KW94</accession>
<evidence type="ECO:0000313" key="4">
    <source>
        <dbReference type="Proteomes" id="UP001144341"/>
    </source>
</evidence>
<dbReference type="Pfam" id="PF08522">
    <property type="entry name" value="BT_3987-like_N"/>
    <property type="match status" value="1"/>
</dbReference>
<feature type="signal peptide" evidence="1">
    <location>
        <begin position="1"/>
        <end position="24"/>
    </location>
</feature>
<dbReference type="InterPro" id="IPR013728">
    <property type="entry name" value="BT_3987-like_N"/>
</dbReference>
<organism evidence="3 4">
    <name type="scientific">Pedobacter rhodius</name>
    <dbReference type="NCBI Taxonomy" id="3004098"/>
    <lineage>
        <taxon>Bacteria</taxon>
        <taxon>Pseudomonadati</taxon>
        <taxon>Bacteroidota</taxon>
        <taxon>Sphingobacteriia</taxon>
        <taxon>Sphingobacteriales</taxon>
        <taxon>Sphingobacteriaceae</taxon>
        <taxon>Pedobacter</taxon>
    </lineage>
</organism>
<proteinExistence type="predicted"/>
<evidence type="ECO:0000256" key="1">
    <source>
        <dbReference type="SAM" id="SignalP"/>
    </source>
</evidence>
<keyword evidence="4" id="KW-1185">Reference proteome</keyword>
<dbReference type="RefSeq" id="WP_269414996.1">
    <property type="nucleotide sequence ID" value="NZ_JAPWGL010000002.1"/>
</dbReference>
<dbReference type="Proteomes" id="UP001144341">
    <property type="component" value="Unassembled WGS sequence"/>
</dbReference>
<feature type="chain" id="PRO_5045447309" evidence="1">
    <location>
        <begin position="25"/>
        <end position="321"/>
    </location>
</feature>
<feature type="domain" description="BT-3987-like N-terminal" evidence="2">
    <location>
        <begin position="50"/>
        <end position="157"/>
    </location>
</feature>
<evidence type="ECO:0000259" key="2">
    <source>
        <dbReference type="Pfam" id="PF08522"/>
    </source>
</evidence>